<accession>A0AAN8PWR7</accession>
<dbReference type="Proteomes" id="UP001372834">
    <property type="component" value="Unassembled WGS sequence"/>
</dbReference>
<evidence type="ECO:0000313" key="3">
    <source>
        <dbReference type="Proteomes" id="UP001372834"/>
    </source>
</evidence>
<comment type="caution">
    <text evidence="2">The sequence shown here is derived from an EMBL/GenBank/DDBJ whole genome shotgun (WGS) entry which is preliminary data.</text>
</comment>
<evidence type="ECO:0000313" key="2">
    <source>
        <dbReference type="EMBL" id="KAK6625011.1"/>
    </source>
</evidence>
<protein>
    <submittedName>
        <fullName evidence="2">Uncharacterized protein</fullName>
    </submittedName>
</protein>
<reference evidence="2 3" key="1">
    <citation type="submission" date="2023-10" db="EMBL/GenBank/DDBJ databases">
        <title>Genomes of two closely related lineages of the louse Polyplax serrata with different host specificities.</title>
        <authorList>
            <person name="Martinu J."/>
            <person name="Tarabai H."/>
            <person name="Stefka J."/>
            <person name="Hypsa V."/>
        </authorList>
    </citation>
    <scope>NUCLEOTIDE SEQUENCE [LARGE SCALE GENOMIC DNA]</scope>
    <source>
        <strain evidence="2">HR10_N</strain>
    </source>
</reference>
<dbReference type="EMBL" id="JAWJWE010000037">
    <property type="protein sequence ID" value="KAK6625011.1"/>
    <property type="molecule type" value="Genomic_DNA"/>
</dbReference>
<name>A0AAN8PWR7_POLSC</name>
<proteinExistence type="predicted"/>
<dbReference type="AlphaFoldDB" id="A0AAN8PWR7"/>
<feature type="compositionally biased region" description="Polar residues" evidence="1">
    <location>
        <begin position="51"/>
        <end position="60"/>
    </location>
</feature>
<organism evidence="2 3">
    <name type="scientific">Polyplax serrata</name>
    <name type="common">Common mouse louse</name>
    <dbReference type="NCBI Taxonomy" id="468196"/>
    <lineage>
        <taxon>Eukaryota</taxon>
        <taxon>Metazoa</taxon>
        <taxon>Ecdysozoa</taxon>
        <taxon>Arthropoda</taxon>
        <taxon>Hexapoda</taxon>
        <taxon>Insecta</taxon>
        <taxon>Pterygota</taxon>
        <taxon>Neoptera</taxon>
        <taxon>Paraneoptera</taxon>
        <taxon>Psocodea</taxon>
        <taxon>Troctomorpha</taxon>
        <taxon>Phthiraptera</taxon>
        <taxon>Anoplura</taxon>
        <taxon>Polyplacidae</taxon>
        <taxon>Polyplax</taxon>
    </lineage>
</organism>
<evidence type="ECO:0000256" key="1">
    <source>
        <dbReference type="SAM" id="MobiDB-lite"/>
    </source>
</evidence>
<sequence length="60" mass="6901">MTTLLRNKTYEKEKVLNLKSKNGIKLRDILKVKSNKTKVWKTQEGQKPPGSANQTDPDFL</sequence>
<gene>
    <name evidence="2" type="ORF">RUM43_005302</name>
</gene>
<feature type="region of interest" description="Disordered" evidence="1">
    <location>
        <begin position="37"/>
        <end position="60"/>
    </location>
</feature>